<evidence type="ECO:0000313" key="1">
    <source>
        <dbReference type="EMBL" id="OPF16998.1"/>
    </source>
</evidence>
<protein>
    <submittedName>
        <fullName evidence="1">Uncharacterized protein</fullName>
    </submittedName>
</protein>
<comment type="caution">
    <text evidence="1">The sequence shown here is derived from an EMBL/GenBank/DDBJ whole genome shotgun (WGS) entry which is preliminary data.</text>
</comment>
<sequence length="100" mass="11412">MIYTRLDYHGWQIELILEMQGYSFQCWRVDGREGISDCLVYATSEQALAAARHRADLESACLALLRFLNDIGGQNYYLTRDDRDALSQSILEYARLGGVS</sequence>
<name>A0A1V4BRE5_MICAE</name>
<accession>A0A1V4BRE5</accession>
<organism evidence="1 2">
    <name type="scientific">Microcystis aeruginosa KW</name>
    <dbReference type="NCBI Taxonomy" id="1960155"/>
    <lineage>
        <taxon>Bacteria</taxon>
        <taxon>Bacillati</taxon>
        <taxon>Cyanobacteriota</taxon>
        <taxon>Cyanophyceae</taxon>
        <taxon>Oscillatoriophycideae</taxon>
        <taxon>Chroococcales</taxon>
        <taxon>Microcystaceae</taxon>
        <taxon>Microcystis</taxon>
    </lineage>
</organism>
<gene>
    <name evidence="1" type="ORF">B1L04_12915</name>
</gene>
<dbReference type="Proteomes" id="UP000189835">
    <property type="component" value="Unassembled WGS sequence"/>
</dbReference>
<dbReference type="RefSeq" id="WP_079207849.1">
    <property type="nucleotide sequence ID" value="NZ_MVGR01000004.1"/>
</dbReference>
<proteinExistence type="predicted"/>
<evidence type="ECO:0000313" key="2">
    <source>
        <dbReference type="Proteomes" id="UP000189835"/>
    </source>
</evidence>
<dbReference type="AlphaFoldDB" id="A0A1V4BRE5"/>
<dbReference type="EMBL" id="MVGR01000004">
    <property type="protein sequence ID" value="OPF16998.1"/>
    <property type="molecule type" value="Genomic_DNA"/>
</dbReference>
<reference evidence="1 2" key="1">
    <citation type="submission" date="2017-02" db="EMBL/GenBank/DDBJ databases">
        <title>Genome sequence of Microcystis aeruginosa KW.</title>
        <authorList>
            <person name="Oh H.-M."/>
            <person name="Ahn C.-Y."/>
            <person name="Jeong H."/>
            <person name="Srivastava A."/>
            <person name="Lee H.-G."/>
            <person name="Kang S.-R."/>
        </authorList>
    </citation>
    <scope>NUCLEOTIDE SEQUENCE [LARGE SCALE GENOMIC DNA]</scope>
    <source>
        <strain evidence="1 2">KW</strain>
    </source>
</reference>